<gene>
    <name evidence="1" type="ORF">Tco_1015353</name>
</gene>
<reference evidence="1" key="2">
    <citation type="submission" date="2022-01" db="EMBL/GenBank/DDBJ databases">
        <authorList>
            <person name="Yamashiro T."/>
            <person name="Shiraishi A."/>
            <person name="Satake H."/>
            <person name="Nakayama K."/>
        </authorList>
    </citation>
    <scope>NUCLEOTIDE SEQUENCE</scope>
</reference>
<organism evidence="1 2">
    <name type="scientific">Tanacetum coccineum</name>
    <dbReference type="NCBI Taxonomy" id="301880"/>
    <lineage>
        <taxon>Eukaryota</taxon>
        <taxon>Viridiplantae</taxon>
        <taxon>Streptophyta</taxon>
        <taxon>Embryophyta</taxon>
        <taxon>Tracheophyta</taxon>
        <taxon>Spermatophyta</taxon>
        <taxon>Magnoliopsida</taxon>
        <taxon>eudicotyledons</taxon>
        <taxon>Gunneridae</taxon>
        <taxon>Pentapetalae</taxon>
        <taxon>asterids</taxon>
        <taxon>campanulids</taxon>
        <taxon>Asterales</taxon>
        <taxon>Asteraceae</taxon>
        <taxon>Asteroideae</taxon>
        <taxon>Anthemideae</taxon>
        <taxon>Anthemidinae</taxon>
        <taxon>Tanacetum</taxon>
    </lineage>
</organism>
<sequence length="88" mass="9476">MSEDGSLVSTIVKDVDESTTTGFMYVHPFGDEEVVVRRVVAWRWKVGGGDEGDATVGMVAAGGAVTAARWWRGWYVVGGHGDGDEVMR</sequence>
<name>A0ABQ5FLX3_9ASTR</name>
<proteinExistence type="predicted"/>
<reference evidence="1" key="1">
    <citation type="journal article" date="2022" name="Int. J. Mol. Sci.">
        <title>Draft Genome of Tanacetum Coccineum: Genomic Comparison of Closely Related Tanacetum-Family Plants.</title>
        <authorList>
            <person name="Yamashiro T."/>
            <person name="Shiraishi A."/>
            <person name="Nakayama K."/>
            <person name="Satake H."/>
        </authorList>
    </citation>
    <scope>NUCLEOTIDE SEQUENCE</scope>
</reference>
<accession>A0ABQ5FLX3</accession>
<keyword evidence="2" id="KW-1185">Reference proteome</keyword>
<protein>
    <submittedName>
        <fullName evidence="1">Uncharacterized protein</fullName>
    </submittedName>
</protein>
<evidence type="ECO:0000313" key="1">
    <source>
        <dbReference type="EMBL" id="GJT63873.1"/>
    </source>
</evidence>
<evidence type="ECO:0000313" key="2">
    <source>
        <dbReference type="Proteomes" id="UP001151760"/>
    </source>
</evidence>
<dbReference type="EMBL" id="BQNB010017496">
    <property type="protein sequence ID" value="GJT63873.1"/>
    <property type="molecule type" value="Genomic_DNA"/>
</dbReference>
<comment type="caution">
    <text evidence="1">The sequence shown here is derived from an EMBL/GenBank/DDBJ whole genome shotgun (WGS) entry which is preliminary data.</text>
</comment>
<dbReference type="Proteomes" id="UP001151760">
    <property type="component" value="Unassembled WGS sequence"/>
</dbReference>